<dbReference type="eggNOG" id="ENOG5031E1J">
    <property type="taxonomic scope" value="Bacteria"/>
</dbReference>
<dbReference type="RefSeq" id="WP_051486821.1">
    <property type="nucleotide sequence ID" value="NZ_KK069994.1"/>
</dbReference>
<gene>
    <name evidence="1" type="ORF">BF93_18405</name>
</gene>
<protein>
    <submittedName>
        <fullName evidence="1">Uncharacterized protein</fullName>
    </submittedName>
</protein>
<name>Z9JSB3_9MICO</name>
<dbReference type="PATRIC" id="fig|396014.3.peg.2014"/>
<keyword evidence="2" id="KW-1185">Reference proteome</keyword>
<evidence type="ECO:0000313" key="2">
    <source>
        <dbReference type="Proteomes" id="UP000023067"/>
    </source>
</evidence>
<organism evidence="1 2">
    <name type="scientific">Brachybacterium phenoliresistens</name>
    <dbReference type="NCBI Taxonomy" id="396014"/>
    <lineage>
        <taxon>Bacteria</taxon>
        <taxon>Bacillati</taxon>
        <taxon>Actinomycetota</taxon>
        <taxon>Actinomycetes</taxon>
        <taxon>Micrococcales</taxon>
        <taxon>Dermabacteraceae</taxon>
        <taxon>Brachybacterium</taxon>
    </lineage>
</organism>
<reference evidence="1 2" key="1">
    <citation type="submission" date="2014-02" db="EMBL/GenBank/DDBJ databases">
        <title>Genome sequence of Brachybacterium phenoliresistens strain W13A50.</title>
        <authorList>
            <person name="Wang X."/>
        </authorList>
    </citation>
    <scope>NUCLEOTIDE SEQUENCE [LARGE SCALE GENOMIC DNA]</scope>
    <source>
        <strain evidence="1 2">W13A50</strain>
    </source>
</reference>
<evidence type="ECO:0000313" key="1">
    <source>
        <dbReference type="EMBL" id="EWS81270.1"/>
    </source>
</evidence>
<comment type="caution">
    <text evidence="1">The sequence shown here is derived from an EMBL/GenBank/DDBJ whole genome shotgun (WGS) entry which is preliminary data.</text>
</comment>
<accession>Z9JSB3</accession>
<dbReference type="Gene3D" id="1.10.287.1060">
    <property type="entry name" value="ESAT-6-like"/>
    <property type="match status" value="1"/>
</dbReference>
<dbReference type="Proteomes" id="UP000023067">
    <property type="component" value="Unassembled WGS sequence"/>
</dbReference>
<dbReference type="EMBL" id="JDYK01000009">
    <property type="protein sequence ID" value="EWS81270.1"/>
    <property type="molecule type" value="Genomic_DNA"/>
</dbReference>
<dbReference type="STRING" id="396014.BF93_18405"/>
<proteinExistence type="predicted"/>
<dbReference type="HOGENOM" id="CLU_661695_0_0_11"/>
<dbReference type="AlphaFoldDB" id="Z9JSB3"/>
<dbReference type="OrthoDB" id="4791339at2"/>
<sequence length="415" mass="41584">MAGFCGADTDQLRAQAEACQRGSGQLRDLIGATSAMVASVEWIGPDADAFRDRWQSEVSPRLSARAEDLRAWADELIAQADDQDATSAGDGDGPFGLPMPFPFPLPFPMPGPLGAGGSPGTPGMPFFYGDSGYGTGNVAKDPRAVGSHEAGGSHWDGREIENERGYIDGYANTRASAGVTTTVDAYGNTTHTAGARAGAEIGYTEQLNLPFGGALSSQGRVGAEAYAEAGVTYGDGFSAGASAGAGVYGDISATATGPFGSSNMVGLSGYAGAEAHANVYSHATRNEDGTINGWSAGFDAGAFAGAKGNVNFSSTSPGGWFTSSASFGGDAGVGIGGGAGAVLSTDQVGFSLGGDIAAELGINADVSFAVSPNNIVNTFTPGDYDIDDAISDASGAFEGAKDVAGDAFSAVNPFD</sequence>